<sequence>MYTMDYFEKFRGTVSGLKSVGWTSSGLVLPIILSALTDIYNIYDTLVLLGAFTMNITPIVFLLKRPEQTMSLPCFDTAKTNLVKRQTCKTPLVEQKHKLPTANVNIHECEGAEIKVGSPDSRVNSAAGRSKLSNFLKDRFSFCKDFRMADATGCATESQNPDKNDDDHKSSVSTSESSYPKWSRNSEAQNKYPSSGNTAPLNSLSAGLKRMKRDLHSQQNSGCRTGQSQAQYSGSSPGNDGETKNNIPAPSLTGTKSLWLSLRVCFASPALYVILSAYVLYDFTYTVIITTIVAYALDKGLPMLAAESLIMYGAAATITGCLISPLVWDALAFSGYSLVVWNLLVKTTCLACYGGSSAYGTRHRVGRRNKLGVGHDSSHKTRPRGRLLGRRDVDGHMGTPGCFPCALCIWLPRQS</sequence>
<gene>
    <name evidence="3" type="ORF">HPB48_023403</name>
</gene>
<keyword evidence="2" id="KW-0472">Membrane</keyword>
<dbReference type="InterPro" id="IPR050327">
    <property type="entry name" value="Proton-linked_MCT"/>
</dbReference>
<dbReference type="PANTHER" id="PTHR11360:SF303">
    <property type="entry name" value="MAJOR FACILITATOR SUPERFAMILY (MFS) PROFILE DOMAIN-CONTAINING PROTEIN"/>
    <property type="match status" value="1"/>
</dbReference>
<feature type="transmembrane region" description="Helical" evidence="2">
    <location>
        <begin position="309"/>
        <end position="328"/>
    </location>
</feature>
<dbReference type="GO" id="GO:0008028">
    <property type="term" value="F:monocarboxylic acid transmembrane transporter activity"/>
    <property type="evidence" value="ECO:0007669"/>
    <property type="project" value="TreeGrafter"/>
</dbReference>
<dbReference type="SUPFAM" id="SSF103473">
    <property type="entry name" value="MFS general substrate transporter"/>
    <property type="match status" value="1"/>
</dbReference>
<feature type="transmembrane region" description="Helical" evidence="2">
    <location>
        <begin position="46"/>
        <end position="63"/>
    </location>
</feature>
<evidence type="ECO:0000256" key="1">
    <source>
        <dbReference type="SAM" id="MobiDB-lite"/>
    </source>
</evidence>
<evidence type="ECO:0000313" key="4">
    <source>
        <dbReference type="Proteomes" id="UP000821853"/>
    </source>
</evidence>
<feature type="region of interest" description="Disordered" evidence="1">
    <location>
        <begin position="215"/>
        <end position="248"/>
    </location>
</feature>
<evidence type="ECO:0008006" key="5">
    <source>
        <dbReference type="Google" id="ProtNLM"/>
    </source>
</evidence>
<comment type="caution">
    <text evidence="3">The sequence shown here is derived from an EMBL/GenBank/DDBJ whole genome shotgun (WGS) entry which is preliminary data.</text>
</comment>
<keyword evidence="4" id="KW-1185">Reference proteome</keyword>
<dbReference type="AlphaFoldDB" id="A0A9J6H6W4"/>
<organism evidence="3 4">
    <name type="scientific">Haemaphysalis longicornis</name>
    <name type="common">Bush tick</name>
    <dbReference type="NCBI Taxonomy" id="44386"/>
    <lineage>
        <taxon>Eukaryota</taxon>
        <taxon>Metazoa</taxon>
        <taxon>Ecdysozoa</taxon>
        <taxon>Arthropoda</taxon>
        <taxon>Chelicerata</taxon>
        <taxon>Arachnida</taxon>
        <taxon>Acari</taxon>
        <taxon>Parasitiformes</taxon>
        <taxon>Ixodida</taxon>
        <taxon>Ixodoidea</taxon>
        <taxon>Ixodidae</taxon>
        <taxon>Haemaphysalinae</taxon>
        <taxon>Haemaphysalis</taxon>
    </lineage>
</organism>
<dbReference type="EMBL" id="JABSTR010000456">
    <property type="protein sequence ID" value="KAH9382841.1"/>
    <property type="molecule type" value="Genomic_DNA"/>
</dbReference>
<feature type="compositionally biased region" description="Polar residues" evidence="1">
    <location>
        <begin position="171"/>
        <end position="199"/>
    </location>
</feature>
<evidence type="ECO:0000313" key="3">
    <source>
        <dbReference type="EMBL" id="KAH9382841.1"/>
    </source>
</evidence>
<dbReference type="VEuPathDB" id="VectorBase:HLOH_043714"/>
<dbReference type="Proteomes" id="UP000821853">
    <property type="component" value="Unassembled WGS sequence"/>
</dbReference>
<dbReference type="InterPro" id="IPR036259">
    <property type="entry name" value="MFS_trans_sf"/>
</dbReference>
<dbReference type="PANTHER" id="PTHR11360">
    <property type="entry name" value="MONOCARBOXYLATE TRANSPORTER"/>
    <property type="match status" value="1"/>
</dbReference>
<keyword evidence="2" id="KW-1133">Transmembrane helix</keyword>
<proteinExistence type="predicted"/>
<feature type="transmembrane region" description="Helical" evidence="2">
    <location>
        <begin position="340"/>
        <end position="360"/>
    </location>
</feature>
<feature type="region of interest" description="Disordered" evidence="1">
    <location>
        <begin position="154"/>
        <end position="199"/>
    </location>
</feature>
<accession>A0A9J6H6W4</accession>
<protein>
    <recommendedName>
        <fullName evidence="5">Monocarboxylate transporter</fullName>
    </recommendedName>
</protein>
<feature type="compositionally biased region" description="Basic and acidic residues" evidence="1">
    <location>
        <begin position="160"/>
        <end position="170"/>
    </location>
</feature>
<name>A0A9J6H6W4_HAELO</name>
<keyword evidence="2" id="KW-0812">Transmembrane</keyword>
<feature type="transmembrane region" description="Helical" evidence="2">
    <location>
        <begin position="270"/>
        <end position="297"/>
    </location>
</feature>
<evidence type="ECO:0000256" key="2">
    <source>
        <dbReference type="SAM" id="Phobius"/>
    </source>
</evidence>
<feature type="compositionally biased region" description="Polar residues" evidence="1">
    <location>
        <begin position="217"/>
        <end position="248"/>
    </location>
</feature>
<reference evidence="3 4" key="1">
    <citation type="journal article" date="2020" name="Cell">
        <title>Large-Scale Comparative Analyses of Tick Genomes Elucidate Their Genetic Diversity and Vector Capacities.</title>
        <authorList>
            <consortium name="Tick Genome and Microbiome Consortium (TIGMIC)"/>
            <person name="Jia N."/>
            <person name="Wang J."/>
            <person name="Shi W."/>
            <person name="Du L."/>
            <person name="Sun Y."/>
            <person name="Zhan W."/>
            <person name="Jiang J.F."/>
            <person name="Wang Q."/>
            <person name="Zhang B."/>
            <person name="Ji P."/>
            <person name="Bell-Sakyi L."/>
            <person name="Cui X.M."/>
            <person name="Yuan T.T."/>
            <person name="Jiang B.G."/>
            <person name="Yang W.F."/>
            <person name="Lam T.T."/>
            <person name="Chang Q.C."/>
            <person name="Ding S.J."/>
            <person name="Wang X.J."/>
            <person name="Zhu J.G."/>
            <person name="Ruan X.D."/>
            <person name="Zhao L."/>
            <person name="Wei J.T."/>
            <person name="Ye R.Z."/>
            <person name="Que T.C."/>
            <person name="Du C.H."/>
            <person name="Zhou Y.H."/>
            <person name="Cheng J.X."/>
            <person name="Dai P.F."/>
            <person name="Guo W.B."/>
            <person name="Han X.H."/>
            <person name="Huang E.J."/>
            <person name="Li L.F."/>
            <person name="Wei W."/>
            <person name="Gao Y.C."/>
            <person name="Liu J.Z."/>
            <person name="Shao H.Z."/>
            <person name="Wang X."/>
            <person name="Wang C.C."/>
            <person name="Yang T.C."/>
            <person name="Huo Q.B."/>
            <person name="Li W."/>
            <person name="Chen H.Y."/>
            <person name="Chen S.E."/>
            <person name="Zhou L.G."/>
            <person name="Ni X.B."/>
            <person name="Tian J.H."/>
            <person name="Sheng Y."/>
            <person name="Liu T."/>
            <person name="Pan Y.S."/>
            <person name="Xia L.Y."/>
            <person name="Li J."/>
            <person name="Zhao F."/>
            <person name="Cao W.C."/>
        </authorList>
    </citation>
    <scope>NUCLEOTIDE SEQUENCE [LARGE SCALE GENOMIC DNA]</scope>
    <source>
        <strain evidence="3">HaeL-2018</strain>
    </source>
</reference>
<feature type="transmembrane region" description="Helical" evidence="2">
    <location>
        <begin position="20"/>
        <end position="39"/>
    </location>
</feature>